<dbReference type="InterPro" id="IPR027443">
    <property type="entry name" value="IPNS-like_sf"/>
</dbReference>
<dbReference type="InterPro" id="IPR050231">
    <property type="entry name" value="Iron_ascorbate_oxido_reductase"/>
</dbReference>
<gene>
    <name evidence="4" type="ORF">K505DRAFT_257757</name>
</gene>
<name>A0A6A6WU88_9PLEO</name>
<dbReference type="GO" id="GO:0016491">
    <property type="term" value="F:oxidoreductase activity"/>
    <property type="evidence" value="ECO:0007669"/>
    <property type="project" value="UniProtKB-KW"/>
</dbReference>
<organism evidence="4 5">
    <name type="scientific">Melanomma pulvis-pyrius CBS 109.77</name>
    <dbReference type="NCBI Taxonomy" id="1314802"/>
    <lineage>
        <taxon>Eukaryota</taxon>
        <taxon>Fungi</taxon>
        <taxon>Dikarya</taxon>
        <taxon>Ascomycota</taxon>
        <taxon>Pezizomycotina</taxon>
        <taxon>Dothideomycetes</taxon>
        <taxon>Pleosporomycetidae</taxon>
        <taxon>Pleosporales</taxon>
        <taxon>Melanommataceae</taxon>
        <taxon>Melanomma</taxon>
    </lineage>
</organism>
<dbReference type="InterPro" id="IPR044861">
    <property type="entry name" value="IPNS-like_FE2OG_OXY"/>
</dbReference>
<evidence type="ECO:0000259" key="3">
    <source>
        <dbReference type="PROSITE" id="PS51471"/>
    </source>
</evidence>
<keyword evidence="2" id="KW-0408">Iron</keyword>
<keyword evidence="2" id="KW-0479">Metal-binding</keyword>
<dbReference type="GO" id="GO:0044283">
    <property type="term" value="P:small molecule biosynthetic process"/>
    <property type="evidence" value="ECO:0007669"/>
    <property type="project" value="UniProtKB-ARBA"/>
</dbReference>
<proteinExistence type="inferred from homology"/>
<dbReference type="Pfam" id="PF14226">
    <property type="entry name" value="DIOX_N"/>
    <property type="match status" value="1"/>
</dbReference>
<sequence length="353" mass="38274">MPTPAYFARAPPFPPFIPTATLPTLSLAQLQSNNASESTSLYAACISHGFFLLDLRGVSSGEALLRSAELMFDLMATTFGLDQSILEQYPIQPPASLLGYKRTGVMRNPDGTPDAMDVYTISRDDMLGVPGAQRRNPTPIEEKRGDVATFFTQASSVVAGVLTHLEAHLGLAPGTLPALCSPDRPSSTVLRLLRSEPRPEHDLRRITLPGHTDIGLITLLFHVCGGLQILPAGRLESHDNWLYVQPQPGCVLVGLADTLVEWTAGILRSGLHRVVSAPGDQARVTRFSMAFQVKAERGATVRRLVGGRIPRLGVGEVEDERGVEEWAAWRGAQIFKGALRPETRGGRTVGEDR</sequence>
<evidence type="ECO:0000256" key="2">
    <source>
        <dbReference type="RuleBase" id="RU003682"/>
    </source>
</evidence>
<dbReference type="PANTHER" id="PTHR47990">
    <property type="entry name" value="2-OXOGLUTARATE (2OG) AND FE(II)-DEPENDENT OXYGENASE SUPERFAMILY PROTEIN-RELATED"/>
    <property type="match status" value="1"/>
</dbReference>
<dbReference type="EMBL" id="MU002322">
    <property type="protein sequence ID" value="KAF2787411.1"/>
    <property type="molecule type" value="Genomic_DNA"/>
</dbReference>
<dbReference type="InterPro" id="IPR026992">
    <property type="entry name" value="DIOX_N"/>
</dbReference>
<accession>A0A6A6WU88</accession>
<dbReference type="AlphaFoldDB" id="A0A6A6WU88"/>
<comment type="similarity">
    <text evidence="1 2">Belongs to the iron/ascorbate-dependent oxidoreductase family.</text>
</comment>
<dbReference type="Pfam" id="PF03171">
    <property type="entry name" value="2OG-FeII_Oxy"/>
    <property type="match status" value="1"/>
</dbReference>
<keyword evidence="2" id="KW-0560">Oxidoreductase</keyword>
<dbReference type="PROSITE" id="PS51471">
    <property type="entry name" value="FE2OG_OXY"/>
    <property type="match status" value="1"/>
</dbReference>
<evidence type="ECO:0000313" key="4">
    <source>
        <dbReference type="EMBL" id="KAF2787411.1"/>
    </source>
</evidence>
<dbReference type="SUPFAM" id="SSF51197">
    <property type="entry name" value="Clavaminate synthase-like"/>
    <property type="match status" value="1"/>
</dbReference>
<protein>
    <submittedName>
        <fullName evidence="4">Putative oxidoreductase</fullName>
    </submittedName>
</protein>
<dbReference type="InterPro" id="IPR005123">
    <property type="entry name" value="Oxoglu/Fe-dep_dioxygenase_dom"/>
</dbReference>
<evidence type="ECO:0000256" key="1">
    <source>
        <dbReference type="ARBA" id="ARBA00008056"/>
    </source>
</evidence>
<dbReference type="OrthoDB" id="288590at2759"/>
<keyword evidence="5" id="KW-1185">Reference proteome</keyword>
<evidence type="ECO:0000313" key="5">
    <source>
        <dbReference type="Proteomes" id="UP000799757"/>
    </source>
</evidence>
<dbReference type="GO" id="GO:0046872">
    <property type="term" value="F:metal ion binding"/>
    <property type="evidence" value="ECO:0007669"/>
    <property type="project" value="UniProtKB-KW"/>
</dbReference>
<reference evidence="4" key="1">
    <citation type="journal article" date="2020" name="Stud. Mycol.">
        <title>101 Dothideomycetes genomes: a test case for predicting lifestyles and emergence of pathogens.</title>
        <authorList>
            <person name="Haridas S."/>
            <person name="Albert R."/>
            <person name="Binder M."/>
            <person name="Bloem J."/>
            <person name="Labutti K."/>
            <person name="Salamov A."/>
            <person name="Andreopoulos B."/>
            <person name="Baker S."/>
            <person name="Barry K."/>
            <person name="Bills G."/>
            <person name="Bluhm B."/>
            <person name="Cannon C."/>
            <person name="Castanera R."/>
            <person name="Culley D."/>
            <person name="Daum C."/>
            <person name="Ezra D."/>
            <person name="Gonzalez J."/>
            <person name="Henrissat B."/>
            <person name="Kuo A."/>
            <person name="Liang C."/>
            <person name="Lipzen A."/>
            <person name="Lutzoni F."/>
            <person name="Magnuson J."/>
            <person name="Mondo S."/>
            <person name="Nolan M."/>
            <person name="Ohm R."/>
            <person name="Pangilinan J."/>
            <person name="Park H.-J."/>
            <person name="Ramirez L."/>
            <person name="Alfaro M."/>
            <person name="Sun H."/>
            <person name="Tritt A."/>
            <person name="Yoshinaga Y."/>
            <person name="Zwiers L.-H."/>
            <person name="Turgeon B."/>
            <person name="Goodwin S."/>
            <person name="Spatafora J."/>
            <person name="Crous P."/>
            <person name="Grigoriev I."/>
        </authorList>
    </citation>
    <scope>NUCLEOTIDE SEQUENCE</scope>
    <source>
        <strain evidence="4">CBS 109.77</strain>
    </source>
</reference>
<feature type="domain" description="Fe2OG dioxygenase" evidence="3">
    <location>
        <begin position="185"/>
        <end position="295"/>
    </location>
</feature>
<dbReference type="Gene3D" id="2.60.120.330">
    <property type="entry name" value="B-lactam Antibiotic, Isopenicillin N Synthase, Chain"/>
    <property type="match status" value="1"/>
</dbReference>
<dbReference type="Proteomes" id="UP000799757">
    <property type="component" value="Unassembled WGS sequence"/>
</dbReference>